<feature type="transmembrane region" description="Helical" evidence="5">
    <location>
        <begin position="186"/>
        <end position="205"/>
    </location>
</feature>
<dbReference type="Proteomes" id="UP001153069">
    <property type="component" value="Unassembled WGS sequence"/>
</dbReference>
<evidence type="ECO:0000313" key="7">
    <source>
        <dbReference type="EMBL" id="CAB9496648.1"/>
    </source>
</evidence>
<evidence type="ECO:0000313" key="8">
    <source>
        <dbReference type="Proteomes" id="UP001153069"/>
    </source>
</evidence>
<keyword evidence="4 5" id="KW-0472">Membrane</keyword>
<dbReference type="Pfam" id="PF00955">
    <property type="entry name" value="HCO3_cotransp"/>
    <property type="match status" value="2"/>
</dbReference>
<feature type="transmembrane region" description="Helical" evidence="5">
    <location>
        <begin position="107"/>
        <end position="133"/>
    </location>
</feature>
<dbReference type="GO" id="GO:0006820">
    <property type="term" value="P:monoatomic anion transport"/>
    <property type="evidence" value="ECO:0007669"/>
    <property type="project" value="InterPro"/>
</dbReference>
<keyword evidence="8" id="KW-1185">Reference proteome</keyword>
<feature type="transmembrane region" description="Helical" evidence="5">
    <location>
        <begin position="445"/>
        <end position="464"/>
    </location>
</feature>
<comment type="subcellular location">
    <subcellularLocation>
        <location evidence="1">Membrane</location>
        <topology evidence="1">Multi-pass membrane protein</topology>
    </subcellularLocation>
</comment>
<name>A0A9N8H4E8_9STRA</name>
<protein>
    <submittedName>
        <fullName evidence="7">Electroneutral sodium bicarbonate exchanger 1</fullName>
    </submittedName>
</protein>
<dbReference type="GO" id="GO:0005452">
    <property type="term" value="F:solute:inorganic anion antiporter activity"/>
    <property type="evidence" value="ECO:0007669"/>
    <property type="project" value="InterPro"/>
</dbReference>
<dbReference type="GO" id="GO:0050801">
    <property type="term" value="P:monoatomic ion homeostasis"/>
    <property type="evidence" value="ECO:0007669"/>
    <property type="project" value="TreeGrafter"/>
</dbReference>
<organism evidence="7 8">
    <name type="scientific">Seminavis robusta</name>
    <dbReference type="NCBI Taxonomy" id="568900"/>
    <lineage>
        <taxon>Eukaryota</taxon>
        <taxon>Sar</taxon>
        <taxon>Stramenopiles</taxon>
        <taxon>Ochrophyta</taxon>
        <taxon>Bacillariophyta</taxon>
        <taxon>Bacillariophyceae</taxon>
        <taxon>Bacillariophycidae</taxon>
        <taxon>Naviculales</taxon>
        <taxon>Naviculaceae</taxon>
        <taxon>Seminavis</taxon>
    </lineage>
</organism>
<feature type="transmembrane region" description="Helical" evidence="5">
    <location>
        <begin position="73"/>
        <end position="95"/>
    </location>
</feature>
<accession>A0A9N8H4E8</accession>
<dbReference type="AlphaFoldDB" id="A0A9N8H4E8"/>
<evidence type="ECO:0000256" key="5">
    <source>
        <dbReference type="SAM" id="Phobius"/>
    </source>
</evidence>
<evidence type="ECO:0000256" key="4">
    <source>
        <dbReference type="ARBA" id="ARBA00023136"/>
    </source>
</evidence>
<proteinExistence type="predicted"/>
<dbReference type="EMBL" id="CAICTM010000007">
    <property type="protein sequence ID" value="CAB9496648.1"/>
    <property type="molecule type" value="Genomic_DNA"/>
</dbReference>
<reference evidence="7" key="1">
    <citation type="submission" date="2020-06" db="EMBL/GenBank/DDBJ databases">
        <authorList>
            <consortium name="Plant Systems Biology data submission"/>
        </authorList>
    </citation>
    <scope>NUCLEOTIDE SEQUENCE</scope>
    <source>
        <strain evidence="7">D6</strain>
    </source>
</reference>
<keyword evidence="2 5" id="KW-0812">Transmembrane</keyword>
<gene>
    <name evidence="7" type="ORF">SEMRO_7_G006170.1</name>
</gene>
<keyword evidence="3 5" id="KW-1133">Transmembrane helix</keyword>
<feature type="domain" description="Bicarbonate transporter-like transmembrane" evidence="6">
    <location>
        <begin position="46"/>
        <end position="206"/>
    </location>
</feature>
<dbReference type="InterPro" id="IPR003020">
    <property type="entry name" value="HCO3_transpt_euk"/>
</dbReference>
<evidence type="ECO:0000256" key="1">
    <source>
        <dbReference type="ARBA" id="ARBA00004141"/>
    </source>
</evidence>
<feature type="transmembrane region" description="Helical" evidence="5">
    <location>
        <begin position="153"/>
        <end position="174"/>
    </location>
</feature>
<dbReference type="GO" id="GO:0005886">
    <property type="term" value="C:plasma membrane"/>
    <property type="evidence" value="ECO:0007669"/>
    <property type="project" value="TreeGrafter"/>
</dbReference>
<feature type="transmembrane region" description="Helical" evidence="5">
    <location>
        <begin position="277"/>
        <end position="294"/>
    </location>
</feature>
<comment type="caution">
    <text evidence="7">The sequence shown here is derived from an EMBL/GenBank/DDBJ whole genome shotgun (WGS) entry which is preliminary data.</text>
</comment>
<dbReference type="PANTHER" id="PTHR11453:SF127">
    <property type="entry name" value="SOLUTE CARRIER FAMILY 4 MEMBER 11"/>
    <property type="match status" value="1"/>
</dbReference>
<dbReference type="PANTHER" id="PTHR11453">
    <property type="entry name" value="ANION EXCHANGE PROTEIN"/>
    <property type="match status" value="1"/>
</dbReference>
<sequence>MSPKPDHDSDNEEEIEDLTLDMMKEGNDDLIENAGQVHLAASQAWGRGVVADIRRTIGTHWFKEMTNFNQKTVAVACLIFISIIPPTLAFGASYGKMSNNRVGAIETILATSWVGVAYSLIGGMPMCIIGSTGPALALSTAIKNISESAGMEYLSFNGWISIWLLFYCVAAGFFDLTRYVKLATRFTDEIFALLIVAIFVMDAVGDPFSPSGILRYFDDEHRSHAIHEGDEDYEYLTVALLSTILGFGTTALIFFFRSFKFSSFFCSDNSRSLVHDFAVTMSVLIWTLVKEFLFPNVNTEGLQVPDKFEPSFQCCDAECTKFWPTECEGQEAPVGTRNWFVDLFSVPSWAPFAAAGPAIMAFLLCYLDNGITWHLINHKHHKLTHGEAYNYDLCLSGFFNCINGLMGLPWLVATTVPCIIHLNSLADKDAQGNFLYVQETRLTMFFSHALLGLCMLFLGVLKLLPLPVLYGVFLFMGLSSLPGIQFWNRFLLFFQQPSRWPETVFTKYMEKGRIHKYTIIQMLFFCGVFGVMNVKAISIAFPFMTFLCIPARLFFLPKFFKGWELCVLDGEDDQIEEWTQAKHDSIRGFSFRANDDPAVLGEDDEDIPEV</sequence>
<feature type="transmembrane region" description="Helical" evidence="5">
    <location>
        <begin position="470"/>
        <end position="494"/>
    </location>
</feature>
<evidence type="ECO:0000256" key="3">
    <source>
        <dbReference type="ARBA" id="ARBA00022989"/>
    </source>
</evidence>
<dbReference type="OrthoDB" id="38501at2759"/>
<evidence type="ECO:0000256" key="2">
    <source>
        <dbReference type="ARBA" id="ARBA00022692"/>
    </source>
</evidence>
<feature type="transmembrane region" description="Helical" evidence="5">
    <location>
        <begin position="349"/>
        <end position="367"/>
    </location>
</feature>
<feature type="transmembrane region" description="Helical" evidence="5">
    <location>
        <begin position="235"/>
        <end position="256"/>
    </location>
</feature>
<evidence type="ECO:0000259" key="6">
    <source>
        <dbReference type="Pfam" id="PF00955"/>
    </source>
</evidence>
<dbReference type="InterPro" id="IPR011531">
    <property type="entry name" value="HCO3_transpt-like_TM_dom"/>
</dbReference>
<feature type="domain" description="Bicarbonate transporter-like transmembrane" evidence="6">
    <location>
        <begin position="237"/>
        <end position="571"/>
    </location>
</feature>